<dbReference type="Proteomes" id="UP000001646">
    <property type="component" value="Chromosome 1"/>
</dbReference>
<reference evidence="2 3" key="1">
    <citation type="submission" date="2009-12" db="EMBL/GenBank/DDBJ databases">
        <title>The Genome Sequence of Anolis carolinensis (Green Anole Lizard).</title>
        <authorList>
            <consortium name="The Genome Sequencing Platform"/>
            <person name="Di Palma F."/>
            <person name="Alfoldi J."/>
            <person name="Heiman D."/>
            <person name="Young S."/>
            <person name="Grabherr M."/>
            <person name="Johnson J."/>
            <person name="Lander E.S."/>
            <person name="Lindblad-Toh K."/>
        </authorList>
    </citation>
    <scope>NUCLEOTIDE SEQUENCE [LARGE SCALE GENOMIC DNA]</scope>
    <source>
        <strain evidence="2 3">JBL SC #1</strain>
    </source>
</reference>
<dbReference type="OrthoDB" id="6151351at2759"/>
<feature type="region of interest" description="Disordered" evidence="1">
    <location>
        <begin position="23"/>
        <end position="141"/>
    </location>
</feature>
<evidence type="ECO:0000313" key="3">
    <source>
        <dbReference type="Proteomes" id="UP000001646"/>
    </source>
</evidence>
<feature type="compositionally biased region" description="Pro residues" evidence="1">
    <location>
        <begin position="76"/>
        <end position="87"/>
    </location>
</feature>
<protein>
    <submittedName>
        <fullName evidence="2">Glutamate rich 1</fullName>
    </submittedName>
</protein>
<proteinExistence type="predicted"/>
<evidence type="ECO:0000313" key="2">
    <source>
        <dbReference type="Ensembl" id="ENSACAP00000024148.1"/>
    </source>
</evidence>
<dbReference type="Ensembl" id="ENSACAT00000039694.1">
    <property type="protein sequence ID" value="ENSACAP00000024148.1"/>
    <property type="gene ID" value="ENSACAG00000028844.2"/>
</dbReference>
<accession>A0A803SMF8</accession>
<gene>
    <name evidence="2" type="primary">ERICH1</name>
</gene>
<dbReference type="PANTHER" id="PTHR22444:SF1">
    <property type="entry name" value="GLUTAMATE-RICH PROTEIN 1"/>
    <property type="match status" value="1"/>
</dbReference>
<organism evidence="2 3">
    <name type="scientific">Anolis carolinensis</name>
    <name type="common">Green anole</name>
    <name type="synonym">American chameleon</name>
    <dbReference type="NCBI Taxonomy" id="28377"/>
    <lineage>
        <taxon>Eukaryota</taxon>
        <taxon>Metazoa</taxon>
        <taxon>Chordata</taxon>
        <taxon>Craniata</taxon>
        <taxon>Vertebrata</taxon>
        <taxon>Euteleostomi</taxon>
        <taxon>Lepidosauria</taxon>
        <taxon>Squamata</taxon>
        <taxon>Bifurcata</taxon>
        <taxon>Unidentata</taxon>
        <taxon>Episquamata</taxon>
        <taxon>Toxicofera</taxon>
        <taxon>Iguania</taxon>
        <taxon>Dactyloidae</taxon>
        <taxon>Anolis</taxon>
    </lineage>
</organism>
<feature type="compositionally biased region" description="Basic and acidic residues" evidence="1">
    <location>
        <begin position="60"/>
        <end position="69"/>
    </location>
</feature>
<sequence length="338" mass="38416">MALRERKAAVFRSKVLERLFPIPPGVVSSSVEASTVAKAPDSHQEGSENTAALSVYSSLPDKKREDLTPRKIYTVTPPPEDYVPPPNAETSSENSESDDDHEVDFPEENDQGQPQRKRLRKKKRKNVLQNPDNLHGGLAECGKPENLIEDKLQHTEGLNLSRNKKRKMKKKWQKEKMRAAGLLTKPTGIDFMYKPKMEKGTDFEDTDKKIDSILDFLQATQEIYFSDKRSKCEESAVSPQSIHEILHSLESHHMPLSDVGLLHQMKALVLLRDVERLKSAVEEFLSQSVMPPGMFSPPTVSLQVFLSAWIQIFFPVQKIANVLLTFFHMQYLCKCPFT</sequence>
<keyword evidence="3" id="KW-1185">Reference proteome</keyword>
<reference evidence="2" key="2">
    <citation type="submission" date="2025-05" db="UniProtKB">
        <authorList>
            <consortium name="Ensembl"/>
        </authorList>
    </citation>
    <scope>IDENTIFICATION</scope>
</reference>
<dbReference type="PANTHER" id="PTHR22444">
    <property type="entry name" value="GLUTAMATE-RICH PROTEIN 1"/>
    <property type="match status" value="1"/>
</dbReference>
<feature type="compositionally biased region" description="Basic residues" evidence="1">
    <location>
        <begin position="115"/>
        <end position="126"/>
    </location>
</feature>
<dbReference type="Ensembl" id="ENSACAT00000055338.1">
    <property type="protein sequence ID" value="ENSACAP00000036939.1"/>
    <property type="gene ID" value="ENSACAG00000028844.2"/>
</dbReference>
<dbReference type="InterPro" id="IPR026719">
    <property type="entry name" value="ERICH1"/>
</dbReference>
<dbReference type="GeneTree" id="ENSGT00390000005606"/>
<feature type="compositionally biased region" description="Low complexity" evidence="1">
    <location>
        <begin position="26"/>
        <end position="39"/>
    </location>
</feature>
<name>A0A803SMF8_ANOCA</name>
<feature type="compositionally biased region" description="Acidic residues" evidence="1">
    <location>
        <begin position="95"/>
        <end position="110"/>
    </location>
</feature>
<dbReference type="Bgee" id="ENSACAG00000028844">
    <property type="expression patterns" value="Expressed in testis and 11 other cell types or tissues"/>
</dbReference>
<feature type="compositionally biased region" description="Polar residues" evidence="1">
    <location>
        <begin position="47"/>
        <end position="57"/>
    </location>
</feature>
<dbReference type="AlphaFoldDB" id="A0A803SMF8"/>
<evidence type="ECO:0000256" key="1">
    <source>
        <dbReference type="SAM" id="MobiDB-lite"/>
    </source>
</evidence>